<comment type="caution">
    <text evidence="2">The sequence shown here is derived from an EMBL/GenBank/DDBJ whole genome shotgun (WGS) entry which is preliminary data.</text>
</comment>
<reference evidence="2 3" key="1">
    <citation type="journal article" date="2024" name="Microbiol. Resour. Announc.">
        <title>Genome annotations for the ascomycete fungi Trichoderma harzianum, Trichoderma aggressivum, and Purpureocillium lilacinum.</title>
        <authorList>
            <person name="Beijen E.P.W."/>
            <person name="Ohm R.A."/>
        </authorList>
    </citation>
    <scope>NUCLEOTIDE SEQUENCE [LARGE SCALE GENOMIC DNA]</scope>
    <source>
        <strain evidence="2 3">CBS 150709</strain>
    </source>
</reference>
<evidence type="ECO:0000313" key="2">
    <source>
        <dbReference type="EMBL" id="KAK4073271.1"/>
    </source>
</evidence>
<proteinExistence type="predicted"/>
<organism evidence="2 3">
    <name type="scientific">Purpureocillium lilacinum</name>
    <name type="common">Paecilomyces lilacinus</name>
    <dbReference type="NCBI Taxonomy" id="33203"/>
    <lineage>
        <taxon>Eukaryota</taxon>
        <taxon>Fungi</taxon>
        <taxon>Dikarya</taxon>
        <taxon>Ascomycota</taxon>
        <taxon>Pezizomycotina</taxon>
        <taxon>Sordariomycetes</taxon>
        <taxon>Hypocreomycetidae</taxon>
        <taxon>Hypocreales</taxon>
        <taxon>Ophiocordycipitaceae</taxon>
        <taxon>Purpureocillium</taxon>
    </lineage>
</organism>
<evidence type="ECO:0000313" key="3">
    <source>
        <dbReference type="Proteomes" id="UP001287286"/>
    </source>
</evidence>
<feature type="compositionally biased region" description="Basic residues" evidence="1">
    <location>
        <begin position="43"/>
        <end position="56"/>
    </location>
</feature>
<dbReference type="EMBL" id="JAWRVI010000168">
    <property type="protein sequence ID" value="KAK4073271.1"/>
    <property type="molecule type" value="Genomic_DNA"/>
</dbReference>
<protein>
    <submittedName>
        <fullName evidence="2">Uncharacterized protein</fullName>
    </submittedName>
</protein>
<dbReference type="Proteomes" id="UP001287286">
    <property type="component" value="Unassembled WGS sequence"/>
</dbReference>
<feature type="region of interest" description="Disordered" evidence="1">
    <location>
        <begin position="41"/>
        <end position="62"/>
    </location>
</feature>
<name>A0ABR0BEX8_PURLI</name>
<accession>A0ABR0BEX8</accession>
<gene>
    <name evidence="2" type="ORF">Purlil1_13126</name>
</gene>
<sequence length="147" mass="16452">MADQPILGTDDEHLEKAVGQFPIEHRSTIFGGFSHSLRFDAKRQKRPSIQHRRRRTTTTSESTSTAAIFGCSGGWLATFHAPLASDSQQLNMALKGVALRFNERRPEYNAAATFRGVPARSRARLPWLAKRDQSYPNVDIGELRADT</sequence>
<evidence type="ECO:0000256" key="1">
    <source>
        <dbReference type="SAM" id="MobiDB-lite"/>
    </source>
</evidence>
<keyword evidence="3" id="KW-1185">Reference proteome</keyword>